<dbReference type="Pfam" id="PF12895">
    <property type="entry name" value="ANAPC3"/>
    <property type="match status" value="1"/>
</dbReference>
<dbReference type="GO" id="GO:0036064">
    <property type="term" value="C:ciliary basal body"/>
    <property type="evidence" value="ECO:0000318"/>
    <property type="project" value="GO_Central"/>
</dbReference>
<dbReference type="KEGG" id="tva:4773154"/>
<evidence type="ECO:0000256" key="3">
    <source>
        <dbReference type="SAM" id="MobiDB-lite"/>
    </source>
</evidence>
<feature type="coiled-coil region" evidence="2">
    <location>
        <begin position="622"/>
        <end position="649"/>
    </location>
</feature>
<proteinExistence type="predicted"/>
<evidence type="ECO:0000256" key="1">
    <source>
        <dbReference type="PROSITE-ProRule" id="PRU00339"/>
    </source>
</evidence>
<evidence type="ECO:0000256" key="2">
    <source>
        <dbReference type="SAM" id="Coils"/>
    </source>
</evidence>
<feature type="region of interest" description="Disordered" evidence="3">
    <location>
        <begin position="1"/>
        <end position="41"/>
    </location>
</feature>
<name>A2DWX1_TRIV3</name>
<dbReference type="GO" id="GO:0005814">
    <property type="term" value="C:centriole"/>
    <property type="evidence" value="ECO:0000318"/>
    <property type="project" value="GO_Central"/>
</dbReference>
<protein>
    <submittedName>
        <fullName evidence="4">TPR Domain containing protein</fullName>
    </submittedName>
</protein>
<dbReference type="SMART" id="SM00028">
    <property type="entry name" value="TPR"/>
    <property type="match status" value="10"/>
</dbReference>
<dbReference type="AlphaFoldDB" id="A2DWX1"/>
<dbReference type="PANTHER" id="PTHR44117:SF1">
    <property type="entry name" value="INTRAFLAGELLAR TRANSPORT PROTEIN 88 HOMOLOG"/>
    <property type="match status" value="1"/>
</dbReference>
<dbReference type="Pfam" id="PF13432">
    <property type="entry name" value="TPR_16"/>
    <property type="match status" value="1"/>
</dbReference>
<feature type="repeat" description="TPR" evidence="1">
    <location>
        <begin position="535"/>
        <end position="568"/>
    </location>
</feature>
<dbReference type="InParanoid" id="A2DWX1"/>
<dbReference type="SUPFAM" id="SSF48452">
    <property type="entry name" value="TPR-like"/>
    <property type="match status" value="2"/>
</dbReference>
<evidence type="ECO:0000313" key="4">
    <source>
        <dbReference type="EMBL" id="EAY15153.1"/>
    </source>
</evidence>
<dbReference type="PROSITE" id="PS50005">
    <property type="entry name" value="TPR"/>
    <property type="match status" value="5"/>
</dbReference>
<evidence type="ECO:0000313" key="5">
    <source>
        <dbReference type="Proteomes" id="UP000001542"/>
    </source>
</evidence>
<sequence>MTSRLTSSRARPPTSSRPISSHKGTGFSSGGLGTSGGKKVISPLDHVRDSFSQFINDTSDSPENKVKKFKKDIMDAIIASSQALKADPPDSSLSLTKAKEADAQLKSLQDFITSKNFDEQEFKTYKYTVLMQLADAYKANSNYDEAIRRYKRLLKDHEYPNMFMPYLEIGNINMILGKYEDAVKNYNMGINYLKPEHSRYKARFNHACGVAQICLGQYTQALSAFETAMRLDPSIKTGYNLVLCHALLSSTDEVRDAYKGLLGVKPITTIGDISESDILGNQLHVERREQVRLVMLASRLVASKTDKDWQEAYDYVLQKLKQSKFPEATGEFEIAYSLAHLNHHNADKAIEMLRQIRKKDPALMALAATNLSFLYYLEQDYENADKYAQMALDHDKYNAQALVNKGNCLMQSNHEEEARDQYLEAIGVEADCVEALYNLGVVSKMTGQYDEALQVFEKLNRIIPKAPEVAFEISDCYEKAGMNVNAIEWLHRLINIQPKDPAIWRRIGAIWDRDQNESQAFHCYTESYKFCPSDIDVIQWLGSYFRKKQSYDQALKFFERAAELAPKQPRYLMMVASCHRNMDQKQEALAAYEKVMQLDPNNKQCLEHLIKLTTEMGLTQKADLYQRMCKDLMERIALMQQEEMDAQQMQGMQGDQMGYQDQGFNQFNDQRRADNVMDFGNNKENVVAPALNVDASAKGMVQNARAGEGDGNMWDDVDIDLPD</sequence>
<feature type="repeat" description="TPR" evidence="1">
    <location>
        <begin position="127"/>
        <end position="160"/>
    </location>
</feature>
<keyword evidence="5" id="KW-1185">Reference proteome</keyword>
<dbReference type="Pfam" id="PF13181">
    <property type="entry name" value="TPR_8"/>
    <property type="match status" value="1"/>
</dbReference>
<dbReference type="RefSeq" id="XP_001327376.1">
    <property type="nucleotide sequence ID" value="XM_001327341.1"/>
</dbReference>
<feature type="compositionally biased region" description="Low complexity" evidence="3">
    <location>
        <begin position="1"/>
        <end position="26"/>
    </location>
</feature>
<dbReference type="VEuPathDB" id="TrichDB:TVAG_392700"/>
<dbReference type="SMR" id="A2DWX1"/>
<dbReference type="InterPro" id="IPR019734">
    <property type="entry name" value="TPR_rpt"/>
</dbReference>
<gene>
    <name evidence="4" type="ORF">TVAG_392700</name>
</gene>
<organism evidence="4 5">
    <name type="scientific">Trichomonas vaginalis (strain ATCC PRA-98 / G3)</name>
    <dbReference type="NCBI Taxonomy" id="412133"/>
    <lineage>
        <taxon>Eukaryota</taxon>
        <taxon>Metamonada</taxon>
        <taxon>Parabasalia</taxon>
        <taxon>Trichomonadida</taxon>
        <taxon>Trichomonadidae</taxon>
        <taxon>Trichomonas</taxon>
    </lineage>
</organism>
<dbReference type="GO" id="GO:0019894">
    <property type="term" value="F:kinesin binding"/>
    <property type="evidence" value="ECO:0000318"/>
    <property type="project" value="GO_Central"/>
</dbReference>
<dbReference type="InterPro" id="IPR011990">
    <property type="entry name" value="TPR-like_helical_dom_sf"/>
</dbReference>
<reference evidence="4" key="2">
    <citation type="journal article" date="2007" name="Science">
        <title>Draft genome sequence of the sexually transmitted pathogen Trichomonas vaginalis.</title>
        <authorList>
            <person name="Carlton J.M."/>
            <person name="Hirt R.P."/>
            <person name="Silva J.C."/>
            <person name="Delcher A.L."/>
            <person name="Schatz M."/>
            <person name="Zhao Q."/>
            <person name="Wortman J.R."/>
            <person name="Bidwell S.L."/>
            <person name="Alsmark U.C.M."/>
            <person name="Besteiro S."/>
            <person name="Sicheritz-Ponten T."/>
            <person name="Noel C.J."/>
            <person name="Dacks J.B."/>
            <person name="Foster P.G."/>
            <person name="Simillion C."/>
            <person name="Van de Peer Y."/>
            <person name="Miranda-Saavedra D."/>
            <person name="Barton G.J."/>
            <person name="Westrop G.D."/>
            <person name="Mueller S."/>
            <person name="Dessi D."/>
            <person name="Fiori P.L."/>
            <person name="Ren Q."/>
            <person name="Paulsen I."/>
            <person name="Zhang H."/>
            <person name="Bastida-Corcuera F.D."/>
            <person name="Simoes-Barbosa A."/>
            <person name="Brown M.T."/>
            <person name="Hayes R.D."/>
            <person name="Mukherjee M."/>
            <person name="Okumura C.Y."/>
            <person name="Schneider R."/>
            <person name="Smith A.J."/>
            <person name="Vanacova S."/>
            <person name="Villalvazo M."/>
            <person name="Haas B.J."/>
            <person name="Pertea M."/>
            <person name="Feldblyum T.V."/>
            <person name="Utterback T.R."/>
            <person name="Shu C.L."/>
            <person name="Osoegawa K."/>
            <person name="de Jong P.J."/>
            <person name="Hrdy I."/>
            <person name="Horvathova L."/>
            <person name="Zubacova Z."/>
            <person name="Dolezal P."/>
            <person name="Malik S.B."/>
            <person name="Logsdon J.M. Jr."/>
            <person name="Henze K."/>
            <person name="Gupta A."/>
            <person name="Wang C.C."/>
            <person name="Dunne R.L."/>
            <person name="Upcroft J.A."/>
            <person name="Upcroft P."/>
            <person name="White O."/>
            <person name="Salzberg S.L."/>
            <person name="Tang P."/>
            <person name="Chiu C.-H."/>
            <person name="Lee Y.-S."/>
            <person name="Embley T.M."/>
            <person name="Coombs G.H."/>
            <person name="Mottram J.C."/>
            <person name="Tachezy J."/>
            <person name="Fraser-Liggett C.M."/>
            <person name="Johnson P.J."/>
        </authorList>
    </citation>
    <scope>NUCLEOTIDE SEQUENCE [LARGE SCALE GENOMIC DNA]</scope>
    <source>
        <strain evidence="4">G3</strain>
    </source>
</reference>
<feature type="repeat" description="TPR" evidence="1">
    <location>
        <begin position="433"/>
        <end position="466"/>
    </location>
</feature>
<dbReference type="GO" id="GO:0097546">
    <property type="term" value="C:ciliary base"/>
    <property type="evidence" value="ECO:0000318"/>
    <property type="project" value="GO_Central"/>
</dbReference>
<dbReference type="eggNOG" id="KOG2003">
    <property type="taxonomic scope" value="Eukaryota"/>
</dbReference>
<dbReference type="OMA" id="RIKIMHN"/>
<dbReference type="Proteomes" id="UP000001542">
    <property type="component" value="Unassembled WGS sequence"/>
</dbReference>
<keyword evidence="1" id="KW-0802">TPR repeat</keyword>
<dbReference type="GO" id="GO:0097730">
    <property type="term" value="C:non-motile cilium"/>
    <property type="evidence" value="ECO:0000318"/>
    <property type="project" value="GO_Central"/>
</dbReference>
<dbReference type="PANTHER" id="PTHR44117">
    <property type="entry name" value="INTRAFLAGELLAR TRANSPORT PROTEIN 88 HOMOLOG"/>
    <property type="match status" value="1"/>
</dbReference>
<accession>A2DWX1</accession>
<dbReference type="GO" id="GO:0042073">
    <property type="term" value="P:intraciliary transport"/>
    <property type="evidence" value="ECO:0000318"/>
    <property type="project" value="GO_Central"/>
</dbReference>
<dbReference type="Pfam" id="PF14559">
    <property type="entry name" value="TPR_19"/>
    <property type="match status" value="1"/>
</dbReference>
<keyword evidence="2" id="KW-0175">Coiled coil</keyword>
<dbReference type="EMBL" id="DS113260">
    <property type="protein sequence ID" value="EAY15153.1"/>
    <property type="molecule type" value="Genomic_DNA"/>
</dbReference>
<dbReference type="STRING" id="5722.A2DWX1"/>
<dbReference type="OrthoDB" id="1926212at2759"/>
<dbReference type="GO" id="GO:1905515">
    <property type="term" value="P:non-motile cilium assembly"/>
    <property type="evidence" value="ECO:0000318"/>
    <property type="project" value="GO_Central"/>
</dbReference>
<feature type="repeat" description="TPR" evidence="1">
    <location>
        <begin position="569"/>
        <end position="602"/>
    </location>
</feature>
<feature type="repeat" description="TPR" evidence="1">
    <location>
        <begin position="202"/>
        <end position="235"/>
    </location>
</feature>
<feature type="compositionally biased region" description="Gly residues" evidence="3">
    <location>
        <begin position="27"/>
        <end position="36"/>
    </location>
</feature>
<reference evidence="4" key="1">
    <citation type="submission" date="2006-10" db="EMBL/GenBank/DDBJ databases">
        <authorList>
            <person name="Amadeo P."/>
            <person name="Zhao Q."/>
            <person name="Wortman J."/>
            <person name="Fraser-Liggett C."/>
            <person name="Carlton J."/>
        </authorList>
    </citation>
    <scope>NUCLEOTIDE SEQUENCE</scope>
    <source>
        <strain evidence="4">G3</strain>
    </source>
</reference>
<dbReference type="Gene3D" id="1.25.40.10">
    <property type="entry name" value="Tetratricopeptide repeat domain"/>
    <property type="match status" value="2"/>
</dbReference>
<dbReference type="VEuPathDB" id="TrichDB:TVAGG3_0839130"/>